<dbReference type="InterPro" id="IPR005829">
    <property type="entry name" value="Sugar_transporter_CS"/>
</dbReference>
<keyword evidence="4 5" id="KW-0472">Membrane</keyword>
<gene>
    <name evidence="7" type="ORF">DIATSA_LOCUS931</name>
</gene>
<dbReference type="EMBL" id="OU893341">
    <property type="protein sequence ID" value="CAG9782690.1"/>
    <property type="molecule type" value="Genomic_DNA"/>
</dbReference>
<proteinExistence type="predicted"/>
<feature type="transmembrane region" description="Helical" evidence="5">
    <location>
        <begin position="46"/>
        <end position="68"/>
    </location>
</feature>
<feature type="transmembrane region" description="Helical" evidence="5">
    <location>
        <begin position="190"/>
        <end position="209"/>
    </location>
</feature>
<keyword evidence="2 5" id="KW-0812">Transmembrane</keyword>
<reference evidence="7" key="2">
    <citation type="submission" date="2022-10" db="EMBL/GenBank/DDBJ databases">
        <authorList>
            <consortium name="ENA_rothamsted_submissions"/>
            <consortium name="culmorum"/>
            <person name="King R."/>
        </authorList>
    </citation>
    <scope>NUCLEOTIDE SEQUENCE</scope>
</reference>
<dbReference type="InterPro" id="IPR036259">
    <property type="entry name" value="MFS_trans_sf"/>
</dbReference>
<name>A0A9N9QT33_9NEOP</name>
<dbReference type="Pfam" id="PF00083">
    <property type="entry name" value="Sugar_tr"/>
    <property type="match status" value="1"/>
</dbReference>
<comment type="subcellular location">
    <subcellularLocation>
        <location evidence="1">Membrane</location>
        <topology evidence="1">Multi-pass membrane protein</topology>
    </subcellularLocation>
</comment>
<dbReference type="AlphaFoldDB" id="A0A9N9QT33"/>
<protein>
    <recommendedName>
        <fullName evidence="6">Major facilitator superfamily (MFS) profile domain-containing protein</fullName>
    </recommendedName>
</protein>
<dbReference type="GO" id="GO:0022857">
    <property type="term" value="F:transmembrane transporter activity"/>
    <property type="evidence" value="ECO:0007669"/>
    <property type="project" value="InterPro"/>
</dbReference>
<evidence type="ECO:0000256" key="1">
    <source>
        <dbReference type="ARBA" id="ARBA00004141"/>
    </source>
</evidence>
<dbReference type="SUPFAM" id="SSF103473">
    <property type="entry name" value="MFS general substrate transporter"/>
    <property type="match status" value="1"/>
</dbReference>
<feature type="transmembrane region" description="Helical" evidence="5">
    <location>
        <begin position="279"/>
        <end position="297"/>
    </location>
</feature>
<evidence type="ECO:0000313" key="8">
    <source>
        <dbReference type="Proteomes" id="UP001153714"/>
    </source>
</evidence>
<dbReference type="GO" id="GO:0016020">
    <property type="term" value="C:membrane"/>
    <property type="evidence" value="ECO:0007669"/>
    <property type="project" value="UniProtKB-SubCell"/>
</dbReference>
<evidence type="ECO:0000259" key="6">
    <source>
        <dbReference type="PROSITE" id="PS50850"/>
    </source>
</evidence>
<dbReference type="OrthoDB" id="6884957at2759"/>
<reference evidence="7" key="1">
    <citation type="submission" date="2021-12" db="EMBL/GenBank/DDBJ databases">
        <authorList>
            <person name="King R."/>
        </authorList>
    </citation>
    <scope>NUCLEOTIDE SEQUENCE</scope>
</reference>
<evidence type="ECO:0000256" key="3">
    <source>
        <dbReference type="ARBA" id="ARBA00022989"/>
    </source>
</evidence>
<dbReference type="InterPro" id="IPR005828">
    <property type="entry name" value="MFS_sugar_transport-like"/>
</dbReference>
<sequence length="552" mass="60882">MHNSEIVYINIKETKQLKGDTTKDDDIDIMERIIMEVGEMGTYQKLLFLCLMPFFVCFIAVYCVQMFIAATPQQHWCKVPELQHLEINLRRNLSIPGAADGTDWDRCRVYDANWTHVLVTMSPPSNNDTRPCEHGWEFLYDDIPYTTVVSEREWVCDRAGNAPLAQSVFFLGSLVGCAFFGWTGDKFGRLPTLICANVIGGLGGLLTVFTEGMWDFTVARFLVGLANDSCVVMIILIVLEYVGSSHRTWVLNMSIAVFGGGGSLLLVALALWLRNWRTLVLLTSLPMLAVLLAPLLIPESARWLASKGKVDKAVKVLRKFERVNKKKITEESLNQFIMSSKSTTSGPESFKDLSKSRLLRNNLLILILVGMISNLGLDAVLRMSENIGTNFFLTFSLSSAAEIPALVLVVLTLDRVGRRSLIVVTMLISGILSFLCGFSESGVLQLVLAVLMRLAVNMAISAHLQLTSETIPTGMRASGNAFVHVSVYIAISTSPFIVFSGRLWAPLPMVTVGALCVAASALALLLPETKGRAMPQTIRDAELLIVHGSLWK</sequence>
<dbReference type="PANTHER" id="PTHR24064">
    <property type="entry name" value="SOLUTE CARRIER FAMILY 22 MEMBER"/>
    <property type="match status" value="1"/>
</dbReference>
<keyword evidence="8" id="KW-1185">Reference proteome</keyword>
<evidence type="ECO:0000256" key="4">
    <source>
        <dbReference type="ARBA" id="ARBA00023136"/>
    </source>
</evidence>
<evidence type="ECO:0000256" key="5">
    <source>
        <dbReference type="SAM" id="Phobius"/>
    </source>
</evidence>
<feature type="transmembrane region" description="Helical" evidence="5">
    <location>
        <begin position="363"/>
        <end position="381"/>
    </location>
</feature>
<feature type="transmembrane region" description="Helical" evidence="5">
    <location>
        <begin position="164"/>
        <end position="183"/>
    </location>
</feature>
<dbReference type="Gene3D" id="1.20.1250.20">
    <property type="entry name" value="MFS general substrate transporter like domains"/>
    <property type="match status" value="1"/>
</dbReference>
<feature type="transmembrane region" description="Helical" evidence="5">
    <location>
        <begin position="387"/>
        <end position="413"/>
    </location>
</feature>
<evidence type="ECO:0000313" key="7">
    <source>
        <dbReference type="EMBL" id="CAG9782690.1"/>
    </source>
</evidence>
<organism evidence="7 8">
    <name type="scientific">Diatraea saccharalis</name>
    <name type="common">sugarcane borer</name>
    <dbReference type="NCBI Taxonomy" id="40085"/>
    <lineage>
        <taxon>Eukaryota</taxon>
        <taxon>Metazoa</taxon>
        <taxon>Ecdysozoa</taxon>
        <taxon>Arthropoda</taxon>
        <taxon>Hexapoda</taxon>
        <taxon>Insecta</taxon>
        <taxon>Pterygota</taxon>
        <taxon>Neoptera</taxon>
        <taxon>Endopterygota</taxon>
        <taxon>Lepidoptera</taxon>
        <taxon>Glossata</taxon>
        <taxon>Ditrysia</taxon>
        <taxon>Pyraloidea</taxon>
        <taxon>Crambidae</taxon>
        <taxon>Crambinae</taxon>
        <taxon>Diatraea</taxon>
    </lineage>
</organism>
<evidence type="ECO:0000256" key="2">
    <source>
        <dbReference type="ARBA" id="ARBA00022692"/>
    </source>
</evidence>
<dbReference type="PROSITE" id="PS00216">
    <property type="entry name" value="SUGAR_TRANSPORT_1"/>
    <property type="match status" value="1"/>
</dbReference>
<feature type="domain" description="Major facilitator superfamily (MFS) profile" evidence="6">
    <location>
        <begin position="46"/>
        <end position="530"/>
    </location>
</feature>
<accession>A0A9N9QT33</accession>
<dbReference type="Proteomes" id="UP001153714">
    <property type="component" value="Chromosome 10"/>
</dbReference>
<feature type="transmembrane region" description="Helical" evidence="5">
    <location>
        <begin position="505"/>
        <end position="526"/>
    </location>
</feature>
<feature type="transmembrane region" description="Helical" evidence="5">
    <location>
        <begin position="221"/>
        <end position="242"/>
    </location>
</feature>
<feature type="transmembrane region" description="Helical" evidence="5">
    <location>
        <begin position="481"/>
        <end position="499"/>
    </location>
</feature>
<keyword evidence="3 5" id="KW-1133">Transmembrane helix</keyword>
<dbReference type="PROSITE" id="PS50850">
    <property type="entry name" value="MFS"/>
    <property type="match status" value="1"/>
</dbReference>
<feature type="transmembrane region" description="Helical" evidence="5">
    <location>
        <begin position="249"/>
        <end position="273"/>
    </location>
</feature>
<feature type="transmembrane region" description="Helical" evidence="5">
    <location>
        <begin position="443"/>
        <end position="460"/>
    </location>
</feature>
<dbReference type="InterPro" id="IPR020846">
    <property type="entry name" value="MFS_dom"/>
</dbReference>
<feature type="transmembrane region" description="Helical" evidence="5">
    <location>
        <begin position="420"/>
        <end position="437"/>
    </location>
</feature>